<keyword evidence="4" id="KW-1185">Reference proteome</keyword>
<evidence type="ECO:0000256" key="1">
    <source>
        <dbReference type="SAM" id="MobiDB-lite"/>
    </source>
</evidence>
<dbReference type="Proteomes" id="UP000813444">
    <property type="component" value="Unassembled WGS sequence"/>
</dbReference>
<accession>A0A8K0SW81</accession>
<keyword evidence="2" id="KW-0812">Transmembrane</keyword>
<evidence type="ECO:0000313" key="4">
    <source>
        <dbReference type="Proteomes" id="UP000813444"/>
    </source>
</evidence>
<comment type="caution">
    <text evidence="3">The sequence shown here is derived from an EMBL/GenBank/DDBJ whole genome shotgun (WGS) entry which is preliminary data.</text>
</comment>
<organism evidence="3 4">
    <name type="scientific">Stachybotrys elegans</name>
    <dbReference type="NCBI Taxonomy" id="80388"/>
    <lineage>
        <taxon>Eukaryota</taxon>
        <taxon>Fungi</taxon>
        <taxon>Dikarya</taxon>
        <taxon>Ascomycota</taxon>
        <taxon>Pezizomycotina</taxon>
        <taxon>Sordariomycetes</taxon>
        <taxon>Hypocreomycetidae</taxon>
        <taxon>Hypocreales</taxon>
        <taxon>Stachybotryaceae</taxon>
        <taxon>Stachybotrys</taxon>
    </lineage>
</organism>
<feature type="region of interest" description="Disordered" evidence="1">
    <location>
        <begin position="70"/>
        <end position="91"/>
    </location>
</feature>
<evidence type="ECO:0000313" key="3">
    <source>
        <dbReference type="EMBL" id="KAH7321302.1"/>
    </source>
</evidence>
<feature type="transmembrane region" description="Helical" evidence="2">
    <location>
        <begin position="243"/>
        <end position="264"/>
    </location>
</feature>
<keyword evidence="2" id="KW-0472">Membrane</keyword>
<reference evidence="3" key="1">
    <citation type="journal article" date="2021" name="Nat. Commun.">
        <title>Genetic determinants of endophytism in the Arabidopsis root mycobiome.</title>
        <authorList>
            <person name="Mesny F."/>
            <person name="Miyauchi S."/>
            <person name="Thiergart T."/>
            <person name="Pickel B."/>
            <person name="Atanasova L."/>
            <person name="Karlsson M."/>
            <person name="Huettel B."/>
            <person name="Barry K.W."/>
            <person name="Haridas S."/>
            <person name="Chen C."/>
            <person name="Bauer D."/>
            <person name="Andreopoulos W."/>
            <person name="Pangilinan J."/>
            <person name="LaButti K."/>
            <person name="Riley R."/>
            <person name="Lipzen A."/>
            <person name="Clum A."/>
            <person name="Drula E."/>
            <person name="Henrissat B."/>
            <person name="Kohler A."/>
            <person name="Grigoriev I.V."/>
            <person name="Martin F.M."/>
            <person name="Hacquard S."/>
        </authorList>
    </citation>
    <scope>NUCLEOTIDE SEQUENCE</scope>
    <source>
        <strain evidence="3">MPI-CAGE-CH-0235</strain>
    </source>
</reference>
<sequence>MAIGASAVHVDLERREGEAINTLSPWVSVDDEGQPAATLTPSPTTVDGTTSLVDAAPVQLTAEVFTSTRLGRLSTSTGEPPNPTADTQRGRGAFSRCKNMDGEFAPFCRPNRNSTLEPDTTYYVTWDPDFYNITDIPSNVTVEVSVRLDWLNYSNPDPSQWEMIHVQTFDKVEAEWGYSVFHVTGDHMKDRDANHHGRTNATLTLVSSLTGNSRKNSSIALPILIARPSLPDIPAAHASTRDLIIGLPIGVGAILFILVGLFLWHRRTRHIGLGNIMSRSRHGYNSTRTRRIFRRNKDHEPPRRRRDSDLGSLAGSPVVASFQGQNTSTGRNAFRDEMQRQERQRRDERRH</sequence>
<feature type="compositionally biased region" description="Basic and acidic residues" evidence="1">
    <location>
        <begin position="295"/>
        <end position="309"/>
    </location>
</feature>
<gene>
    <name evidence="3" type="ORF">B0I35DRAFT_477800</name>
</gene>
<feature type="region of interest" description="Disordered" evidence="1">
    <location>
        <begin position="278"/>
        <end position="351"/>
    </location>
</feature>
<feature type="compositionally biased region" description="Basic and acidic residues" evidence="1">
    <location>
        <begin position="333"/>
        <end position="351"/>
    </location>
</feature>
<feature type="compositionally biased region" description="Polar residues" evidence="1">
    <location>
        <begin position="322"/>
        <end position="331"/>
    </location>
</feature>
<evidence type="ECO:0000256" key="2">
    <source>
        <dbReference type="SAM" id="Phobius"/>
    </source>
</evidence>
<keyword evidence="2" id="KW-1133">Transmembrane helix</keyword>
<dbReference type="Pfam" id="PF14610">
    <property type="entry name" value="Psg1"/>
    <property type="match status" value="1"/>
</dbReference>
<dbReference type="OrthoDB" id="4084551at2759"/>
<dbReference type="AlphaFoldDB" id="A0A8K0SW81"/>
<protein>
    <submittedName>
        <fullName evidence="3">Uncharacterized protein</fullName>
    </submittedName>
</protein>
<proteinExistence type="predicted"/>
<name>A0A8K0SW81_9HYPO</name>
<dbReference type="EMBL" id="JAGPNK010000005">
    <property type="protein sequence ID" value="KAH7321302.1"/>
    <property type="molecule type" value="Genomic_DNA"/>
</dbReference>
<dbReference type="InterPro" id="IPR028000">
    <property type="entry name" value="Pma1"/>
</dbReference>